<sequence length="155" mass="16992">MAGDSSLTPVLSRSGQVYLVQSSVPKVASYAAAKTRWQQRNFLLFAAVSAVGVLAGVIFVPTASAKRAVVEKPIESIAETNCSKVLQNPETEITNWLSGENSDVIDVQEVQREELGGVQLRRIIASCGDQQQAFQINLTLKDKAWQLKKFTRLEN</sequence>
<evidence type="ECO:0000256" key="1">
    <source>
        <dbReference type="SAM" id="Phobius"/>
    </source>
</evidence>
<keyword evidence="1" id="KW-0472">Membrane</keyword>
<gene>
    <name evidence="2" type="ORF">UFOPK1857_00367</name>
</gene>
<protein>
    <submittedName>
        <fullName evidence="2">Unannotated protein</fullName>
    </submittedName>
</protein>
<dbReference type="AlphaFoldDB" id="A0A6J6HBH4"/>
<feature type="transmembrane region" description="Helical" evidence="1">
    <location>
        <begin position="42"/>
        <end position="63"/>
    </location>
</feature>
<evidence type="ECO:0000313" key="2">
    <source>
        <dbReference type="EMBL" id="CAB4610316.1"/>
    </source>
</evidence>
<reference evidence="2" key="1">
    <citation type="submission" date="2020-05" db="EMBL/GenBank/DDBJ databases">
        <authorList>
            <person name="Chiriac C."/>
            <person name="Salcher M."/>
            <person name="Ghai R."/>
            <person name="Kavagutti S V."/>
        </authorList>
    </citation>
    <scope>NUCLEOTIDE SEQUENCE</scope>
</reference>
<keyword evidence="1" id="KW-1133">Transmembrane helix</keyword>
<name>A0A6J6HBH4_9ZZZZ</name>
<dbReference type="EMBL" id="CAEZUU010000052">
    <property type="protein sequence ID" value="CAB4610316.1"/>
    <property type="molecule type" value="Genomic_DNA"/>
</dbReference>
<accession>A0A6J6HBH4</accession>
<organism evidence="2">
    <name type="scientific">freshwater metagenome</name>
    <dbReference type="NCBI Taxonomy" id="449393"/>
    <lineage>
        <taxon>unclassified sequences</taxon>
        <taxon>metagenomes</taxon>
        <taxon>ecological metagenomes</taxon>
    </lineage>
</organism>
<keyword evidence="1" id="KW-0812">Transmembrane</keyword>
<proteinExistence type="predicted"/>